<evidence type="ECO:0000313" key="3">
    <source>
        <dbReference type="Proteomes" id="UP000674270"/>
    </source>
</evidence>
<sequence length="149" mass="17023">METAMTPEQTLKHIQRYIARQHVFSLFAHHNNDIWPASCYYAFDAKKMCLILMTDPNSKHGQLMVANPQVAGTISAQTKAVNAIQGIQFTGEIKILESEDAQLSRGFYCRRFPVAIAAKLPVWQLHLQNVKMVDNKLGFGTKLYWERQI</sequence>
<evidence type="ECO:0000313" key="2">
    <source>
        <dbReference type="EMBL" id="MBQ0268205.1"/>
    </source>
</evidence>
<evidence type="ECO:0000256" key="1">
    <source>
        <dbReference type="HAMAP-Rule" id="MF_00764"/>
    </source>
</evidence>
<protein>
    <recommendedName>
        <fullName evidence="1">UPF0306 protein J7T18_07805</fullName>
    </recommendedName>
</protein>
<dbReference type="SUPFAM" id="SSF50475">
    <property type="entry name" value="FMN-binding split barrel"/>
    <property type="match status" value="1"/>
</dbReference>
<gene>
    <name evidence="2" type="ORF">J7T18_07805</name>
</gene>
<dbReference type="AlphaFoldDB" id="A0A8I2D621"/>
<comment type="similarity">
    <text evidence="1">Belongs to the UPF0306 family.</text>
</comment>
<dbReference type="InterPro" id="IPR011194">
    <property type="entry name" value="UPF0306"/>
</dbReference>
<dbReference type="PIRSF" id="PIRSF009554">
    <property type="entry name" value="UCP009554"/>
    <property type="match status" value="1"/>
</dbReference>
<dbReference type="HAMAP" id="MF_00764">
    <property type="entry name" value="UPF0306"/>
    <property type="match status" value="1"/>
</dbReference>
<organism evidence="2 3">
    <name type="scientific">Providencia huaxiensis</name>
    <dbReference type="NCBI Taxonomy" id="2027290"/>
    <lineage>
        <taxon>Bacteria</taxon>
        <taxon>Pseudomonadati</taxon>
        <taxon>Pseudomonadota</taxon>
        <taxon>Gammaproteobacteria</taxon>
        <taxon>Enterobacterales</taxon>
        <taxon>Morganellaceae</taxon>
        <taxon>Providencia</taxon>
    </lineage>
</organism>
<dbReference type="InterPro" id="IPR012349">
    <property type="entry name" value="Split_barrel_FMN-bd"/>
</dbReference>
<dbReference type="NCBIfam" id="NF002900">
    <property type="entry name" value="PRK03467.1"/>
    <property type="match status" value="1"/>
</dbReference>
<dbReference type="Gene3D" id="2.30.110.10">
    <property type="entry name" value="Electron Transport, Fmn-binding Protein, Chain A"/>
    <property type="match status" value="1"/>
</dbReference>
<dbReference type="Proteomes" id="UP000674270">
    <property type="component" value="Unassembled WGS sequence"/>
</dbReference>
<dbReference type="EMBL" id="JAGKLY010000002">
    <property type="protein sequence ID" value="MBQ0268205.1"/>
    <property type="molecule type" value="Genomic_DNA"/>
</dbReference>
<accession>A0A8I2D621</accession>
<name>A0A8I2D621_9GAMM</name>
<comment type="caution">
    <text evidence="2">The sequence shown here is derived from an EMBL/GenBank/DDBJ whole genome shotgun (WGS) entry which is preliminary data.</text>
</comment>
<reference evidence="2" key="1">
    <citation type="submission" date="2021-03" db="EMBL/GenBank/DDBJ databases">
        <authorList>
            <person name="Stanton E."/>
        </authorList>
    </citation>
    <scope>NUCLEOTIDE SEQUENCE</scope>
    <source>
        <strain evidence="2">2020EL-00113</strain>
    </source>
</reference>
<proteinExistence type="inferred from homology"/>